<evidence type="ECO:0000256" key="6">
    <source>
        <dbReference type="SAM" id="Phobius"/>
    </source>
</evidence>
<dbReference type="InterPro" id="IPR059100">
    <property type="entry name" value="TSP3_bac"/>
</dbReference>
<evidence type="ECO:0000256" key="2">
    <source>
        <dbReference type="ARBA" id="ARBA00022525"/>
    </source>
</evidence>
<evidence type="ECO:0000256" key="3">
    <source>
        <dbReference type="ARBA" id="ARBA00022729"/>
    </source>
</evidence>
<comment type="subcellular location">
    <subcellularLocation>
        <location evidence="1">Secreted</location>
    </subcellularLocation>
</comment>
<proteinExistence type="predicted"/>
<keyword evidence="2" id="KW-0964">Secreted</keyword>
<evidence type="ECO:0000313" key="8">
    <source>
        <dbReference type="Proteomes" id="UP000034837"/>
    </source>
</evidence>
<comment type="caution">
    <text evidence="7">The sequence shown here is derived from an EMBL/GenBank/DDBJ whole genome shotgun (WGS) entry which is preliminary data.</text>
</comment>
<organism evidence="7 8">
    <name type="scientific">Candidatus Magasanikbacteria bacterium GW2011_GWA2_42_32</name>
    <dbReference type="NCBI Taxonomy" id="1619039"/>
    <lineage>
        <taxon>Bacteria</taxon>
        <taxon>Candidatus Magasanikiibacteriota</taxon>
    </lineage>
</organism>
<dbReference type="SUPFAM" id="SSF103647">
    <property type="entry name" value="TSP type-3 repeat"/>
    <property type="match status" value="1"/>
</dbReference>
<sequence length="246" mass="26463">MRLWLSTSNNKNIKSALANNKLKPVAKTNDELSEPPSEIPPLEPRAEISQPLLSKKGFIFVIVGVVVVALIVGVIWVVVRLPKKAPVVAPVTAPVTQPEIIPPPAESEVVPVPEVVTPPVEVSAPVITVEPTADTDNDGLTDTEEATAGTNAQVPDTDTDGLSDYEEITLWKTNPLNPDTDGDGYNDGQEVTCAVDGTDQFFWCFSSCFTNKAGASTNTARHAATSFFQNAKIHCNSRHCCFCDNY</sequence>
<dbReference type="PANTHER" id="PTHR37467">
    <property type="entry name" value="EXPORTED CALCIUM-BINDING GLYCOPROTEIN-RELATED"/>
    <property type="match status" value="1"/>
</dbReference>
<keyword evidence="6" id="KW-0812">Transmembrane</keyword>
<evidence type="ECO:0000256" key="1">
    <source>
        <dbReference type="ARBA" id="ARBA00004613"/>
    </source>
</evidence>
<keyword evidence="3" id="KW-0732">Signal</keyword>
<dbReference type="InterPro" id="IPR028974">
    <property type="entry name" value="TSP_type-3_rpt"/>
</dbReference>
<evidence type="ECO:0000256" key="4">
    <source>
        <dbReference type="ARBA" id="ARBA00022837"/>
    </source>
</evidence>
<feature type="region of interest" description="Disordered" evidence="5">
    <location>
        <begin position="24"/>
        <end position="43"/>
    </location>
</feature>
<dbReference type="Pfam" id="PF18884">
    <property type="entry name" value="TSP3_bac"/>
    <property type="match status" value="3"/>
</dbReference>
<name>A0A0G1A0P9_9BACT</name>
<dbReference type="Proteomes" id="UP000034837">
    <property type="component" value="Unassembled WGS sequence"/>
</dbReference>
<gene>
    <name evidence="7" type="ORF">UV20_C0032G0003</name>
</gene>
<evidence type="ECO:0000313" key="7">
    <source>
        <dbReference type="EMBL" id="KKS54484.1"/>
    </source>
</evidence>
<feature type="compositionally biased region" description="Acidic residues" evidence="5">
    <location>
        <begin position="133"/>
        <end position="145"/>
    </location>
</feature>
<keyword evidence="4" id="KW-0106">Calcium</keyword>
<dbReference type="Gene3D" id="4.10.1080.10">
    <property type="entry name" value="TSP type-3 repeat"/>
    <property type="match status" value="1"/>
</dbReference>
<keyword evidence="6" id="KW-1133">Transmembrane helix</keyword>
<protein>
    <submittedName>
        <fullName evidence="7">Uncharacterized protein</fullName>
    </submittedName>
</protein>
<dbReference type="PANTHER" id="PTHR37467:SF1">
    <property type="entry name" value="EXPORTED CALCIUM-BINDING GLYCOPROTEIN"/>
    <property type="match status" value="1"/>
</dbReference>
<dbReference type="EMBL" id="LCDO01000032">
    <property type="protein sequence ID" value="KKS54484.1"/>
    <property type="molecule type" value="Genomic_DNA"/>
</dbReference>
<dbReference type="AlphaFoldDB" id="A0A0G1A0P9"/>
<reference evidence="7 8" key="1">
    <citation type="journal article" date="2015" name="Nature">
        <title>rRNA introns, odd ribosomes, and small enigmatic genomes across a large radiation of phyla.</title>
        <authorList>
            <person name="Brown C.T."/>
            <person name="Hug L.A."/>
            <person name="Thomas B.C."/>
            <person name="Sharon I."/>
            <person name="Castelle C.J."/>
            <person name="Singh A."/>
            <person name="Wilkins M.J."/>
            <person name="Williams K.H."/>
            <person name="Banfield J.F."/>
        </authorList>
    </citation>
    <scope>NUCLEOTIDE SEQUENCE [LARGE SCALE GENOMIC DNA]</scope>
</reference>
<dbReference type="GO" id="GO:0005509">
    <property type="term" value="F:calcium ion binding"/>
    <property type="evidence" value="ECO:0007669"/>
    <property type="project" value="InterPro"/>
</dbReference>
<keyword evidence="6" id="KW-0472">Membrane</keyword>
<accession>A0A0G1A0P9</accession>
<feature type="region of interest" description="Disordered" evidence="5">
    <location>
        <begin position="131"/>
        <end position="160"/>
    </location>
</feature>
<dbReference type="InterPro" id="IPR053180">
    <property type="entry name" value="Ca-binding_acidic-repeat"/>
</dbReference>
<feature type="transmembrane region" description="Helical" evidence="6">
    <location>
        <begin position="58"/>
        <end position="79"/>
    </location>
</feature>
<evidence type="ECO:0000256" key="5">
    <source>
        <dbReference type="SAM" id="MobiDB-lite"/>
    </source>
</evidence>